<dbReference type="InterPro" id="IPR042099">
    <property type="entry name" value="ANL_N_sf"/>
</dbReference>
<name>A0A1Y5U005_9PROT</name>
<dbReference type="Gene3D" id="3.30.300.30">
    <property type="match status" value="1"/>
</dbReference>
<feature type="domain" description="AMP-dependent synthetase/ligase" evidence="4">
    <location>
        <begin position="45"/>
        <end position="431"/>
    </location>
</feature>
<keyword evidence="2 6" id="KW-0436">Ligase</keyword>
<evidence type="ECO:0000259" key="4">
    <source>
        <dbReference type="Pfam" id="PF00501"/>
    </source>
</evidence>
<dbReference type="InterPro" id="IPR020845">
    <property type="entry name" value="AMP-binding_CS"/>
</dbReference>
<evidence type="ECO:0000313" key="6">
    <source>
        <dbReference type="EMBL" id="SLN72658.1"/>
    </source>
</evidence>
<dbReference type="PANTHER" id="PTHR43201:SF5">
    <property type="entry name" value="MEDIUM-CHAIN ACYL-COA LIGASE ACSF2, MITOCHONDRIAL"/>
    <property type="match status" value="1"/>
</dbReference>
<organism evidence="6 7">
    <name type="scientific">Oceanibacterium hippocampi</name>
    <dbReference type="NCBI Taxonomy" id="745714"/>
    <lineage>
        <taxon>Bacteria</taxon>
        <taxon>Pseudomonadati</taxon>
        <taxon>Pseudomonadota</taxon>
        <taxon>Alphaproteobacteria</taxon>
        <taxon>Sneathiellales</taxon>
        <taxon>Sneathiellaceae</taxon>
        <taxon>Oceanibacterium</taxon>
    </lineage>
</organism>
<accession>A0A1Y5U005</accession>
<dbReference type="Pfam" id="PF00501">
    <property type="entry name" value="AMP-binding"/>
    <property type="match status" value="1"/>
</dbReference>
<evidence type="ECO:0000313" key="7">
    <source>
        <dbReference type="Proteomes" id="UP000193200"/>
    </source>
</evidence>
<dbReference type="EC" id="6.2.1.-" evidence="6"/>
<reference evidence="6 7" key="1">
    <citation type="submission" date="2017-03" db="EMBL/GenBank/DDBJ databases">
        <authorList>
            <person name="Afonso C.L."/>
            <person name="Miller P.J."/>
            <person name="Scott M.A."/>
            <person name="Spackman E."/>
            <person name="Goraichik I."/>
            <person name="Dimitrov K.M."/>
            <person name="Suarez D.L."/>
            <person name="Swayne D.E."/>
        </authorList>
    </citation>
    <scope>NUCLEOTIDE SEQUENCE [LARGE SCALE GENOMIC DNA]</scope>
    <source>
        <strain evidence="6 7">CECT 7691</strain>
    </source>
</reference>
<dbReference type="SUPFAM" id="SSF56801">
    <property type="entry name" value="Acetyl-CoA synthetase-like"/>
    <property type="match status" value="1"/>
</dbReference>
<evidence type="ECO:0000256" key="2">
    <source>
        <dbReference type="ARBA" id="ARBA00022598"/>
    </source>
</evidence>
<evidence type="ECO:0000259" key="5">
    <source>
        <dbReference type="Pfam" id="PF13193"/>
    </source>
</evidence>
<evidence type="ECO:0000256" key="1">
    <source>
        <dbReference type="ARBA" id="ARBA00006432"/>
    </source>
</evidence>
<dbReference type="PROSITE" id="PS00455">
    <property type="entry name" value="AMP_BINDING"/>
    <property type="match status" value="1"/>
</dbReference>
<dbReference type="RefSeq" id="WP_085884835.1">
    <property type="nucleotide sequence ID" value="NZ_FWFR01000003.1"/>
</dbReference>
<dbReference type="PANTHER" id="PTHR43201">
    <property type="entry name" value="ACYL-COA SYNTHETASE"/>
    <property type="match status" value="1"/>
</dbReference>
<keyword evidence="7" id="KW-1185">Reference proteome</keyword>
<sequence length="578" mass="63719">MIDKPASMTSDRTIDHPDMEAGTAMPPTPGDSVDWRNSVFADAIDWAATVHGDREAVVCDGERITYRELAERVRAFARGLIEFGIEPGEHVCLWMSDRIEWMVARWAVPYAGAVLVPLNTRFRDADTGYILKQSDSVMLIVEDGFENISYFDILARLVADWQEQDPAGWQVGSLPRLRRVIGLGAELPGSMLRFADIEASGRALAGQDDELDRRRAAVRPSDIAQLLYTSGTTSLPKGAMVRHGALLQSNFGTVARLRLGPDDRFLAPVPLFTATGTGYTLSTLFAGGAFVIGRRFSPASFCRLLQDERITFTFFVDTMVRDLEDFEGLRDFDYSHLRTGAGGPLSPAGLCWVVEAFGATEMCNVYGMSETSNAIARSWWHEPLALRAETNGLPVDGVTVRIVDNDTGADLPPGKIGEIRVSGYTLMAGYYNRPEDTAETFDDKGWLRTGDLGELTPSGHLVYRGRLKEMIKPSGFNVATSEIEDFVNRFPGVGEAVVVGVPDRRLGEAAFVFVKARPGQTVEPAALIEYCRKHTASFKVPRHVRLVEAFPMTSSGKVRRLELKELARRLVEGEIAET</sequence>
<dbReference type="InterPro" id="IPR000873">
    <property type="entry name" value="AMP-dep_synth/lig_dom"/>
</dbReference>
<dbReference type="GO" id="GO:0031956">
    <property type="term" value="F:medium-chain fatty acid-CoA ligase activity"/>
    <property type="evidence" value="ECO:0007669"/>
    <property type="project" value="TreeGrafter"/>
</dbReference>
<dbReference type="Proteomes" id="UP000193200">
    <property type="component" value="Unassembled WGS sequence"/>
</dbReference>
<gene>
    <name evidence="6" type="primary">fadK_2</name>
    <name evidence="6" type="ORF">OCH7691_03497</name>
</gene>
<protein>
    <submittedName>
        <fullName evidence="6">Short-chain-fatty-acid--CoA ligase</fullName>
        <ecNumber evidence="6">6.2.1.-</ecNumber>
    </submittedName>
</protein>
<dbReference type="InParanoid" id="A0A1Y5U005"/>
<feature type="region of interest" description="Disordered" evidence="3">
    <location>
        <begin position="1"/>
        <end position="28"/>
    </location>
</feature>
<feature type="domain" description="AMP-binding enzyme C-terminal" evidence="5">
    <location>
        <begin position="482"/>
        <end position="557"/>
    </location>
</feature>
<dbReference type="InterPro" id="IPR025110">
    <property type="entry name" value="AMP-bd_C"/>
</dbReference>
<comment type="similarity">
    <text evidence="1">Belongs to the ATP-dependent AMP-binding enzyme family.</text>
</comment>
<dbReference type="Gene3D" id="3.40.50.12780">
    <property type="entry name" value="N-terminal domain of ligase-like"/>
    <property type="match status" value="1"/>
</dbReference>
<proteinExistence type="inferred from homology"/>
<dbReference type="AlphaFoldDB" id="A0A1Y5U005"/>
<dbReference type="InterPro" id="IPR045851">
    <property type="entry name" value="AMP-bd_C_sf"/>
</dbReference>
<dbReference type="Pfam" id="PF13193">
    <property type="entry name" value="AMP-binding_C"/>
    <property type="match status" value="1"/>
</dbReference>
<dbReference type="OrthoDB" id="9803968at2"/>
<evidence type="ECO:0000256" key="3">
    <source>
        <dbReference type="SAM" id="MobiDB-lite"/>
    </source>
</evidence>
<dbReference type="EMBL" id="FWFR01000003">
    <property type="protein sequence ID" value="SLN72658.1"/>
    <property type="molecule type" value="Genomic_DNA"/>
</dbReference>
<dbReference type="GO" id="GO:0006631">
    <property type="term" value="P:fatty acid metabolic process"/>
    <property type="evidence" value="ECO:0007669"/>
    <property type="project" value="TreeGrafter"/>
</dbReference>